<reference evidence="2 3" key="1">
    <citation type="submission" date="2021-03" db="EMBL/GenBank/DDBJ databases">
        <title>Genomic Encyclopedia of Type Strains, Phase IV (KMG-IV): sequencing the most valuable type-strain genomes for metagenomic binning, comparative biology and taxonomic classification.</title>
        <authorList>
            <person name="Goeker M."/>
        </authorList>
    </citation>
    <scope>NUCLEOTIDE SEQUENCE [LARGE SCALE GENOMIC DNA]</scope>
    <source>
        <strain evidence="2 3">DSM 26048</strain>
    </source>
</reference>
<keyword evidence="3" id="KW-1185">Reference proteome</keyword>
<name>A0ABS4IVJ3_9BACL</name>
<sequence length="156" mass="18244">MINLISRKLISASISSCVFALIYSFFVPYNMGTPFQFKTLDGFIYAIIHAIPTYLLYAFPVIIIYGTITSLISEYIVYNIFKFTNLRESKILKMFFLGIFHLIFGSVLSYISLLAALLFFLIDQWLSHKREDYNWVSACISFLIPIFFYFTLMFFT</sequence>
<organism evidence="2 3">
    <name type="scientific">Paenibacillus eucommiae</name>
    <dbReference type="NCBI Taxonomy" id="1355755"/>
    <lineage>
        <taxon>Bacteria</taxon>
        <taxon>Bacillati</taxon>
        <taxon>Bacillota</taxon>
        <taxon>Bacilli</taxon>
        <taxon>Bacillales</taxon>
        <taxon>Paenibacillaceae</taxon>
        <taxon>Paenibacillus</taxon>
    </lineage>
</organism>
<keyword evidence="1" id="KW-1133">Transmembrane helix</keyword>
<feature type="transmembrane region" description="Helical" evidence="1">
    <location>
        <begin position="94"/>
        <end position="122"/>
    </location>
</feature>
<accession>A0ABS4IVJ3</accession>
<keyword evidence="1" id="KW-0472">Membrane</keyword>
<feature type="transmembrane region" description="Helical" evidence="1">
    <location>
        <begin position="134"/>
        <end position="155"/>
    </location>
</feature>
<dbReference type="Proteomes" id="UP001519287">
    <property type="component" value="Unassembled WGS sequence"/>
</dbReference>
<dbReference type="EMBL" id="JAGGLB010000009">
    <property type="protein sequence ID" value="MBP1991594.1"/>
    <property type="molecule type" value="Genomic_DNA"/>
</dbReference>
<keyword evidence="1" id="KW-0812">Transmembrane</keyword>
<evidence type="ECO:0000256" key="1">
    <source>
        <dbReference type="SAM" id="Phobius"/>
    </source>
</evidence>
<evidence type="ECO:0000313" key="3">
    <source>
        <dbReference type="Proteomes" id="UP001519287"/>
    </source>
</evidence>
<proteinExistence type="predicted"/>
<comment type="caution">
    <text evidence="2">The sequence shown here is derived from an EMBL/GenBank/DDBJ whole genome shotgun (WGS) entry which is preliminary data.</text>
</comment>
<feature type="transmembrane region" description="Helical" evidence="1">
    <location>
        <begin position="43"/>
        <end position="73"/>
    </location>
</feature>
<gene>
    <name evidence="2" type="ORF">J2Z66_003201</name>
</gene>
<protein>
    <submittedName>
        <fullName evidence="2">H+/Cl- antiporter ClcA</fullName>
    </submittedName>
</protein>
<evidence type="ECO:0000313" key="2">
    <source>
        <dbReference type="EMBL" id="MBP1991594.1"/>
    </source>
</evidence>
<feature type="transmembrane region" description="Helical" evidence="1">
    <location>
        <begin position="12"/>
        <end position="31"/>
    </location>
</feature>